<proteinExistence type="predicted"/>
<reference evidence="2 3" key="1">
    <citation type="submission" date="2016-12" db="EMBL/GenBank/DDBJ databases">
        <title>The genomes of Aspergillus section Nigri reveals drivers in fungal speciation.</title>
        <authorList>
            <consortium name="DOE Joint Genome Institute"/>
            <person name="Vesth T.C."/>
            <person name="Nybo J."/>
            <person name="Theobald S."/>
            <person name="Brandl J."/>
            <person name="Frisvad J.C."/>
            <person name="Nielsen K.F."/>
            <person name="Lyhne E.K."/>
            <person name="Kogle M.E."/>
            <person name="Kuo A."/>
            <person name="Riley R."/>
            <person name="Clum A."/>
            <person name="Nolan M."/>
            <person name="Lipzen A."/>
            <person name="Salamov A."/>
            <person name="Henrissat B."/>
            <person name="Wiebenga A."/>
            <person name="De Vries R.P."/>
            <person name="Grigoriev I.V."/>
            <person name="Mortensen U.H."/>
            <person name="Andersen M.R."/>
            <person name="Baker S.E."/>
        </authorList>
    </citation>
    <scope>NUCLEOTIDE SEQUENCE [LARGE SCALE GENOMIC DNA]</scope>
    <source>
        <strain evidence="2 3">CBS 115572</strain>
    </source>
</reference>
<evidence type="ECO:0000313" key="3">
    <source>
        <dbReference type="Proteomes" id="UP000246702"/>
    </source>
</evidence>
<dbReference type="GeneID" id="37108476"/>
<comment type="caution">
    <text evidence="2">The sequence shown here is derived from an EMBL/GenBank/DDBJ whole genome shotgun (WGS) entry which is preliminary data.</text>
</comment>
<keyword evidence="1" id="KW-0812">Transmembrane</keyword>
<keyword evidence="1" id="KW-0472">Membrane</keyword>
<dbReference type="AlphaFoldDB" id="A0A317VHI8"/>
<protein>
    <submittedName>
        <fullName evidence="2">Uncharacterized protein</fullName>
    </submittedName>
</protein>
<evidence type="ECO:0000256" key="1">
    <source>
        <dbReference type="SAM" id="Phobius"/>
    </source>
</evidence>
<name>A0A317VHI8_9EURO</name>
<keyword evidence="1" id="KW-1133">Transmembrane helix</keyword>
<dbReference type="RefSeq" id="XP_025463586.1">
    <property type="nucleotide sequence ID" value="XM_025606333.1"/>
</dbReference>
<keyword evidence="3" id="KW-1185">Reference proteome</keyword>
<dbReference type="EMBL" id="MSFK01000031">
    <property type="protein sequence ID" value="PWY73834.1"/>
    <property type="molecule type" value="Genomic_DNA"/>
</dbReference>
<organism evidence="2 3">
    <name type="scientific">Aspergillus sclerotioniger CBS 115572</name>
    <dbReference type="NCBI Taxonomy" id="1450535"/>
    <lineage>
        <taxon>Eukaryota</taxon>
        <taxon>Fungi</taxon>
        <taxon>Dikarya</taxon>
        <taxon>Ascomycota</taxon>
        <taxon>Pezizomycotina</taxon>
        <taxon>Eurotiomycetes</taxon>
        <taxon>Eurotiomycetidae</taxon>
        <taxon>Eurotiales</taxon>
        <taxon>Aspergillaceae</taxon>
        <taxon>Aspergillus</taxon>
        <taxon>Aspergillus subgen. Circumdati</taxon>
    </lineage>
</organism>
<accession>A0A317VHI8</accession>
<gene>
    <name evidence="2" type="ORF">BO94DRAFT_236731</name>
</gene>
<sequence>MFRGNVREGSGVECFPALFWNICISSLQWFIIEFGGGWVDFFFLFFIYLPLFHEEKGGVSWWGKDKTSTPSSQENSLILRAQFTGRQMRWMMAVVGHGFWVLSILGPEAKLACWKLWKVFEVPEIRIPEPA</sequence>
<evidence type="ECO:0000313" key="2">
    <source>
        <dbReference type="EMBL" id="PWY73834.1"/>
    </source>
</evidence>
<feature type="transmembrane region" description="Helical" evidence="1">
    <location>
        <begin position="27"/>
        <end position="49"/>
    </location>
</feature>
<dbReference type="Proteomes" id="UP000246702">
    <property type="component" value="Unassembled WGS sequence"/>
</dbReference>